<sequence>MENIIQFSESHQTFMRAFFEARKNIGKITKKRENDHLKSKYANLADYFDAIDSAIEDQGLMVIQSAGRFTEKGDLPMETRIEHVESGEFMVAVMEIHVDKKTAQGDGSAQSYAKRYHIGSLFGIATSDDDGHGAKRKAKDYIKEFDLITDIKELKDEARAAYRLLTGQETEQNLITTYVTKREAEAAVANPGFIPAKPPKREVPRKQSDLAQPPAGVADNLQSGAQPADNAGDIKPTESF</sequence>
<reference evidence="2 3" key="1">
    <citation type="journal article" date="2018" name="Arch. Virol.">
        <title>Complete genome sequence of C130_2, a novel myovirus infecting pathogenic Escherichia coli and Shigella strains.</title>
        <authorList>
            <person name="Svab D."/>
            <person name="Falgenhauer L."/>
            <person name="Rohde M."/>
            <person name="Chakraborty T."/>
            <person name="Toth I."/>
        </authorList>
    </citation>
    <scope>NUCLEOTIDE SEQUENCE [LARGE SCALE GENOMIC DNA]</scope>
</reference>
<organism evidence="2 3">
    <name type="scientific">Escherichia phage C130_2</name>
    <dbReference type="NCBI Taxonomy" id="2234093"/>
    <lineage>
        <taxon>Viruses</taxon>
        <taxon>Duplodnaviria</taxon>
        <taxon>Heunggongvirae</taxon>
        <taxon>Uroviricota</taxon>
        <taxon>Caudoviricetes</taxon>
        <taxon>Hungariovirus</taxon>
        <taxon>Hungariovirus C1302</taxon>
    </lineage>
</organism>
<feature type="region of interest" description="Disordered" evidence="1">
    <location>
        <begin position="191"/>
        <end position="240"/>
    </location>
</feature>
<feature type="compositionally biased region" description="Basic and acidic residues" evidence="1">
    <location>
        <begin position="199"/>
        <end position="208"/>
    </location>
</feature>
<accession>A0A384ZRS8</accession>
<evidence type="ECO:0000313" key="3">
    <source>
        <dbReference type="Proteomes" id="UP000266204"/>
    </source>
</evidence>
<proteinExistence type="predicted"/>
<evidence type="ECO:0000256" key="1">
    <source>
        <dbReference type="SAM" id="MobiDB-lite"/>
    </source>
</evidence>
<dbReference type="Proteomes" id="UP000266204">
    <property type="component" value="Segment"/>
</dbReference>
<keyword evidence="3" id="KW-1185">Reference proteome</keyword>
<gene>
    <name evidence="2" type="ORF">1302_0040</name>
</gene>
<dbReference type="EMBL" id="MH363708">
    <property type="protein sequence ID" value="AXC34349.1"/>
    <property type="molecule type" value="Genomic_DNA"/>
</dbReference>
<protein>
    <submittedName>
        <fullName evidence="2">Recombinase</fullName>
    </submittedName>
</protein>
<dbReference type="Pfam" id="PF04404">
    <property type="entry name" value="ERF"/>
    <property type="match status" value="1"/>
</dbReference>
<evidence type="ECO:0000313" key="2">
    <source>
        <dbReference type="EMBL" id="AXC34349.1"/>
    </source>
</evidence>
<name>A0A384ZRS8_9CAUD</name>
<dbReference type="InterPro" id="IPR007499">
    <property type="entry name" value="ERF_bacteria_virus"/>
</dbReference>